<dbReference type="AlphaFoldDB" id="A0A0E9XL22"/>
<protein>
    <submittedName>
        <fullName evidence="1">Uncharacterized protein</fullName>
    </submittedName>
</protein>
<reference evidence="1" key="2">
    <citation type="journal article" date="2015" name="Fish Shellfish Immunol.">
        <title>Early steps in the European eel (Anguilla anguilla)-Vibrio vulnificus interaction in the gills: Role of the RtxA13 toxin.</title>
        <authorList>
            <person name="Callol A."/>
            <person name="Pajuelo D."/>
            <person name="Ebbesson L."/>
            <person name="Teles M."/>
            <person name="MacKenzie S."/>
            <person name="Amaro C."/>
        </authorList>
    </citation>
    <scope>NUCLEOTIDE SEQUENCE</scope>
</reference>
<proteinExistence type="predicted"/>
<evidence type="ECO:0000313" key="1">
    <source>
        <dbReference type="EMBL" id="JAI02394.1"/>
    </source>
</evidence>
<dbReference type="EMBL" id="GBXM01006184">
    <property type="protein sequence ID" value="JAI02394.1"/>
    <property type="molecule type" value="Transcribed_RNA"/>
</dbReference>
<accession>A0A0E9XL22</accession>
<sequence length="47" mass="5365">MNCLLLHILPVPKYSSWLAEVKTTEEKPIPRISLLYNIATQIPVMSL</sequence>
<name>A0A0E9XL22_ANGAN</name>
<reference evidence="1" key="1">
    <citation type="submission" date="2014-11" db="EMBL/GenBank/DDBJ databases">
        <authorList>
            <person name="Amaro Gonzalez C."/>
        </authorList>
    </citation>
    <scope>NUCLEOTIDE SEQUENCE</scope>
</reference>
<organism evidence="1">
    <name type="scientific">Anguilla anguilla</name>
    <name type="common">European freshwater eel</name>
    <name type="synonym">Muraena anguilla</name>
    <dbReference type="NCBI Taxonomy" id="7936"/>
    <lineage>
        <taxon>Eukaryota</taxon>
        <taxon>Metazoa</taxon>
        <taxon>Chordata</taxon>
        <taxon>Craniata</taxon>
        <taxon>Vertebrata</taxon>
        <taxon>Euteleostomi</taxon>
        <taxon>Actinopterygii</taxon>
        <taxon>Neopterygii</taxon>
        <taxon>Teleostei</taxon>
        <taxon>Anguilliformes</taxon>
        <taxon>Anguillidae</taxon>
        <taxon>Anguilla</taxon>
    </lineage>
</organism>